<evidence type="ECO:0000256" key="1">
    <source>
        <dbReference type="SAM" id="SignalP"/>
    </source>
</evidence>
<accession>A0A1F6V228</accession>
<reference evidence="2 3" key="1">
    <citation type="journal article" date="2016" name="Nat. Commun.">
        <title>Thousands of microbial genomes shed light on interconnected biogeochemical processes in an aquifer system.</title>
        <authorList>
            <person name="Anantharaman K."/>
            <person name="Brown C.T."/>
            <person name="Hug L.A."/>
            <person name="Sharon I."/>
            <person name="Castelle C.J."/>
            <person name="Probst A.J."/>
            <person name="Thomas B.C."/>
            <person name="Singh A."/>
            <person name="Wilkins M.J."/>
            <person name="Karaoz U."/>
            <person name="Brodie E.L."/>
            <person name="Williams K.H."/>
            <person name="Hubbard S.S."/>
            <person name="Banfield J.F."/>
        </authorList>
    </citation>
    <scope>NUCLEOTIDE SEQUENCE [LARGE SCALE GENOMIC DNA]</scope>
</reference>
<dbReference type="GO" id="GO:0042597">
    <property type="term" value="C:periplasmic space"/>
    <property type="evidence" value="ECO:0007669"/>
    <property type="project" value="InterPro"/>
</dbReference>
<dbReference type="Proteomes" id="UP000179076">
    <property type="component" value="Unassembled WGS sequence"/>
</dbReference>
<organism evidence="2 3">
    <name type="scientific">Candidatus Muproteobacteria bacterium RBG_16_60_9</name>
    <dbReference type="NCBI Taxonomy" id="1817755"/>
    <lineage>
        <taxon>Bacteria</taxon>
        <taxon>Pseudomonadati</taxon>
        <taxon>Pseudomonadota</taxon>
        <taxon>Candidatus Muproteobacteria</taxon>
    </lineage>
</organism>
<feature type="chain" id="PRO_5009527117" description="Zinc resistance-associated protein" evidence="1">
    <location>
        <begin position="26"/>
        <end position="165"/>
    </location>
</feature>
<name>A0A1F6V228_9PROT</name>
<comment type="caution">
    <text evidence="2">The sequence shown here is derived from an EMBL/GenBank/DDBJ whole genome shotgun (WGS) entry which is preliminary data.</text>
</comment>
<sequence length="165" mass="17223">MKTLSKIAVGTVAAVGLGFAAVAFSQGHGMGYGPGGGPGMGMHGNGSGMHGYGAGMQGQHGFGGYGMASMDAQLTSLKTELKITENQTKVWEAFETSVRNQAKAMTDMHASMQAGQPTPDTHIGIMEQRLAGMKAVQKARTDLYNVLTSEQKAVFDRAGPYGHRG</sequence>
<evidence type="ECO:0008006" key="4">
    <source>
        <dbReference type="Google" id="ProtNLM"/>
    </source>
</evidence>
<feature type="signal peptide" evidence="1">
    <location>
        <begin position="1"/>
        <end position="25"/>
    </location>
</feature>
<evidence type="ECO:0000313" key="3">
    <source>
        <dbReference type="Proteomes" id="UP000179076"/>
    </source>
</evidence>
<keyword evidence="1" id="KW-0732">Signal</keyword>
<evidence type="ECO:0000313" key="2">
    <source>
        <dbReference type="EMBL" id="OGI63599.1"/>
    </source>
</evidence>
<dbReference type="EMBL" id="MFSP01000151">
    <property type="protein sequence ID" value="OGI63599.1"/>
    <property type="molecule type" value="Genomic_DNA"/>
</dbReference>
<gene>
    <name evidence="2" type="ORF">A2W18_07595</name>
</gene>
<protein>
    <recommendedName>
        <fullName evidence="4">Zinc resistance-associated protein</fullName>
    </recommendedName>
</protein>
<dbReference type="Pfam" id="PF07813">
    <property type="entry name" value="LTXXQ"/>
    <property type="match status" value="1"/>
</dbReference>
<dbReference type="InterPro" id="IPR012899">
    <property type="entry name" value="LTXXQ"/>
</dbReference>
<dbReference type="AlphaFoldDB" id="A0A1F6V228"/>
<proteinExistence type="predicted"/>